<feature type="region of interest" description="Disordered" evidence="1">
    <location>
        <begin position="1"/>
        <end position="51"/>
    </location>
</feature>
<reference evidence="2 3" key="1">
    <citation type="journal article" date="2023" name="Genes (Basel)">
        <title>Chromosome-Level Genome Assembly and Circadian Gene Repertoire of the Patagonia Blennie Eleginops maclovinus-The Closest Ancestral Proxy of Antarctic Cryonotothenioids.</title>
        <authorList>
            <person name="Cheng C.C."/>
            <person name="Rivera-Colon A.G."/>
            <person name="Minhas B.F."/>
            <person name="Wilson L."/>
            <person name="Rayamajhi N."/>
            <person name="Vargas-Chacoff L."/>
            <person name="Catchen J.M."/>
        </authorList>
    </citation>
    <scope>NUCLEOTIDE SEQUENCE [LARGE SCALE GENOMIC DNA]</scope>
    <source>
        <strain evidence="2">JMC-PN-2008</strain>
    </source>
</reference>
<comment type="caution">
    <text evidence="2">The sequence shown here is derived from an EMBL/GenBank/DDBJ whole genome shotgun (WGS) entry which is preliminary data.</text>
</comment>
<evidence type="ECO:0000256" key="1">
    <source>
        <dbReference type="SAM" id="MobiDB-lite"/>
    </source>
</evidence>
<keyword evidence="3" id="KW-1185">Reference proteome</keyword>
<name>A0AAN7XP32_ELEMC</name>
<dbReference type="AlphaFoldDB" id="A0AAN7XP32"/>
<feature type="compositionally biased region" description="Polar residues" evidence="1">
    <location>
        <begin position="1"/>
        <end position="14"/>
    </location>
</feature>
<accession>A0AAN7XP32</accession>
<reference evidence="2 3" key="2">
    <citation type="journal article" date="2023" name="Mol. Biol. Evol.">
        <title>Genomics of Secondarily Temperate Adaptation in the Only Non-Antarctic Icefish.</title>
        <authorList>
            <person name="Rivera-Colon A.G."/>
            <person name="Rayamajhi N."/>
            <person name="Minhas B.F."/>
            <person name="Madrigal G."/>
            <person name="Bilyk K.T."/>
            <person name="Yoon V."/>
            <person name="Hune M."/>
            <person name="Gregory S."/>
            <person name="Cheng C.H.C."/>
            <person name="Catchen J.M."/>
        </authorList>
    </citation>
    <scope>NUCLEOTIDE SEQUENCE [LARGE SCALE GENOMIC DNA]</scope>
    <source>
        <strain evidence="2">JMC-PN-2008</strain>
    </source>
</reference>
<evidence type="ECO:0000313" key="3">
    <source>
        <dbReference type="Proteomes" id="UP001346869"/>
    </source>
</evidence>
<dbReference type="EMBL" id="JAUZQC010000011">
    <property type="protein sequence ID" value="KAK5864120.1"/>
    <property type="molecule type" value="Genomic_DNA"/>
</dbReference>
<protein>
    <submittedName>
        <fullName evidence="2">Uncharacterized protein</fullName>
    </submittedName>
</protein>
<dbReference type="Proteomes" id="UP001346869">
    <property type="component" value="Unassembled WGS sequence"/>
</dbReference>
<evidence type="ECO:0000313" key="2">
    <source>
        <dbReference type="EMBL" id="KAK5864120.1"/>
    </source>
</evidence>
<organism evidence="2 3">
    <name type="scientific">Eleginops maclovinus</name>
    <name type="common">Patagonian blennie</name>
    <name type="synonym">Eleginus maclovinus</name>
    <dbReference type="NCBI Taxonomy" id="56733"/>
    <lineage>
        <taxon>Eukaryota</taxon>
        <taxon>Metazoa</taxon>
        <taxon>Chordata</taxon>
        <taxon>Craniata</taxon>
        <taxon>Vertebrata</taxon>
        <taxon>Euteleostomi</taxon>
        <taxon>Actinopterygii</taxon>
        <taxon>Neopterygii</taxon>
        <taxon>Teleostei</taxon>
        <taxon>Neoteleostei</taxon>
        <taxon>Acanthomorphata</taxon>
        <taxon>Eupercaria</taxon>
        <taxon>Perciformes</taxon>
        <taxon>Notothenioidei</taxon>
        <taxon>Eleginopidae</taxon>
        <taxon>Eleginops</taxon>
    </lineage>
</organism>
<proteinExistence type="predicted"/>
<sequence length="85" mass="9198">MNRNPSITSPSSLFGPNKEGGGQRSRLADSRGTCESGEMKEKKMGDEEEDQLPVVVSCPVTLSASDSRCQSESLQTTLPQVHLFL</sequence>
<gene>
    <name evidence="2" type="ORF">PBY51_001087</name>
</gene>